<gene>
    <name evidence="1" type="ORF">DZF91_36535</name>
</gene>
<evidence type="ECO:0000313" key="1">
    <source>
        <dbReference type="EMBL" id="RFU36738.1"/>
    </source>
</evidence>
<comment type="caution">
    <text evidence="1">The sequence shown here is derived from an EMBL/GenBank/DDBJ whole genome shotgun (WGS) entry which is preliminary data.</text>
</comment>
<name>A0A372JBG8_9ACTN</name>
<dbReference type="EMBL" id="QURH01001036">
    <property type="protein sequence ID" value="RFU36738.1"/>
    <property type="molecule type" value="Genomic_DNA"/>
</dbReference>
<evidence type="ECO:0000313" key="2">
    <source>
        <dbReference type="Proteomes" id="UP000261811"/>
    </source>
</evidence>
<sequence length="73" mass="7824">MVELARLLRFLTGAARGGRSAFFREELLTYFPELGENPLLVDEILGMAEYAVESGTTGTTVTCGGAGALTRVR</sequence>
<keyword evidence="2" id="KW-1185">Reference proteome</keyword>
<reference evidence="1 2" key="1">
    <citation type="submission" date="2018-08" db="EMBL/GenBank/DDBJ databases">
        <title>Actinomadura jelena sp. nov., a novel Actinomycete isolated from soil in Chad.</title>
        <authorList>
            <person name="Shi L."/>
        </authorList>
    </citation>
    <scope>NUCLEOTIDE SEQUENCE [LARGE SCALE GENOMIC DNA]</scope>
    <source>
        <strain evidence="1 2">NEAU-G17</strain>
    </source>
</reference>
<proteinExistence type="predicted"/>
<accession>A0A372JBG8</accession>
<organism evidence="1 2">
    <name type="scientific">Actinomadura logoneensis</name>
    <dbReference type="NCBI Taxonomy" id="2293572"/>
    <lineage>
        <taxon>Bacteria</taxon>
        <taxon>Bacillati</taxon>
        <taxon>Actinomycetota</taxon>
        <taxon>Actinomycetes</taxon>
        <taxon>Streptosporangiales</taxon>
        <taxon>Thermomonosporaceae</taxon>
        <taxon>Actinomadura</taxon>
    </lineage>
</organism>
<protein>
    <submittedName>
        <fullName evidence="1">Uncharacterized protein</fullName>
    </submittedName>
</protein>
<dbReference type="AlphaFoldDB" id="A0A372JBG8"/>
<dbReference type="Proteomes" id="UP000261811">
    <property type="component" value="Unassembled WGS sequence"/>
</dbReference>